<gene>
    <name evidence="6 9" type="primary">prfA</name>
    <name evidence="9" type="ORF">M099_1736</name>
</gene>
<evidence type="ECO:0000313" key="10">
    <source>
        <dbReference type="Proteomes" id="UP000027661"/>
    </source>
</evidence>
<evidence type="ECO:0000256" key="6">
    <source>
        <dbReference type="HAMAP-Rule" id="MF_00093"/>
    </source>
</evidence>
<evidence type="ECO:0000256" key="2">
    <source>
        <dbReference type="ARBA" id="ARBA00010835"/>
    </source>
</evidence>
<reference evidence="9 10" key="1">
    <citation type="submission" date="2014-04" db="EMBL/GenBank/DDBJ databases">
        <authorList>
            <person name="Sears C."/>
            <person name="Carroll K."/>
            <person name="Sack B.R."/>
            <person name="Qadri F."/>
            <person name="Myers L.L."/>
            <person name="Chung G.-T."/>
            <person name="Escheverria P."/>
            <person name="Fraser C.M."/>
            <person name="Sadzewicz L."/>
            <person name="Shefchek K.A."/>
            <person name="Tallon L."/>
            <person name="Das S.P."/>
            <person name="Daugherty S."/>
            <person name="Mongodin E.F."/>
        </authorList>
    </citation>
    <scope>NUCLEOTIDE SEQUENCE [LARGE SCALE GENOMIC DNA]</scope>
    <source>
        <strain evidence="9 10">3975 RP4</strain>
    </source>
</reference>
<comment type="similarity">
    <text evidence="2 6">Belongs to the prokaryotic/mitochondrial release factor family.</text>
</comment>
<accession>A0A069SSF7</accession>
<evidence type="ECO:0000256" key="1">
    <source>
        <dbReference type="ARBA" id="ARBA00002986"/>
    </source>
</evidence>
<dbReference type="HAMAP" id="MF_00093">
    <property type="entry name" value="Rel_fac_1"/>
    <property type="match status" value="1"/>
</dbReference>
<comment type="subcellular location">
    <subcellularLocation>
        <location evidence="6">Cytoplasm</location>
    </subcellularLocation>
</comment>
<dbReference type="PANTHER" id="PTHR43804:SF7">
    <property type="entry name" value="LD18447P"/>
    <property type="match status" value="1"/>
</dbReference>
<dbReference type="InterPro" id="IPR050057">
    <property type="entry name" value="Prokaryotic/Mito_RF"/>
</dbReference>
<keyword evidence="5 6" id="KW-0648">Protein biosynthesis</keyword>
<dbReference type="GeneID" id="5301064"/>
<dbReference type="FunFam" id="3.30.70.1660:FF:000002">
    <property type="entry name" value="Peptide chain release factor 1"/>
    <property type="match status" value="1"/>
</dbReference>
<evidence type="ECO:0000313" key="9">
    <source>
        <dbReference type="EMBL" id="KDS54638.1"/>
    </source>
</evidence>
<dbReference type="AlphaFoldDB" id="A0A069SSF7"/>
<dbReference type="Pfam" id="PF03462">
    <property type="entry name" value="PCRF"/>
    <property type="match status" value="1"/>
</dbReference>
<feature type="modified residue" description="N5-methylglutamine" evidence="6">
    <location>
        <position position="240"/>
    </location>
</feature>
<dbReference type="InterPro" id="IPR000352">
    <property type="entry name" value="Pep_chain_release_fac_I"/>
</dbReference>
<dbReference type="Pfam" id="PF00472">
    <property type="entry name" value="RF-1"/>
    <property type="match status" value="1"/>
</dbReference>
<dbReference type="FunFam" id="3.30.160.20:FF:000040">
    <property type="entry name" value="Peptide chain release factor 2"/>
    <property type="match status" value="1"/>
</dbReference>
<protein>
    <recommendedName>
        <fullName evidence="6 7">Peptide chain release factor 1</fullName>
        <shortName evidence="6">RF-1</shortName>
    </recommendedName>
</protein>
<dbReference type="SMART" id="SM00937">
    <property type="entry name" value="PCRF"/>
    <property type="match status" value="1"/>
</dbReference>
<feature type="domain" description="Prokaryotic-type class I peptide chain release factors" evidence="8">
    <location>
        <begin position="233"/>
        <end position="249"/>
    </location>
</feature>
<dbReference type="InterPro" id="IPR004373">
    <property type="entry name" value="RF-1"/>
</dbReference>
<dbReference type="GO" id="GO:0005737">
    <property type="term" value="C:cytoplasm"/>
    <property type="evidence" value="ECO:0007669"/>
    <property type="project" value="UniProtKB-SubCell"/>
</dbReference>
<dbReference type="Gene3D" id="3.30.160.20">
    <property type="match status" value="1"/>
</dbReference>
<comment type="PTM">
    <text evidence="6">Methylated by PrmC. Methylation increases the termination efficiency of RF1.</text>
</comment>
<dbReference type="EMBL" id="JNHM01000020">
    <property type="protein sequence ID" value="KDS54638.1"/>
    <property type="molecule type" value="Genomic_DNA"/>
</dbReference>
<proteinExistence type="inferred from homology"/>
<organism evidence="9 10">
    <name type="scientific">Phocaeicola vulgatus str. 3975 RP4</name>
    <dbReference type="NCBI Taxonomy" id="1339352"/>
    <lineage>
        <taxon>Bacteria</taxon>
        <taxon>Pseudomonadati</taxon>
        <taxon>Bacteroidota</taxon>
        <taxon>Bacteroidia</taxon>
        <taxon>Bacteroidales</taxon>
        <taxon>Bacteroidaceae</taxon>
        <taxon>Phocaeicola</taxon>
    </lineage>
</organism>
<evidence type="ECO:0000256" key="7">
    <source>
        <dbReference type="NCBIfam" id="TIGR00019"/>
    </source>
</evidence>
<evidence type="ECO:0000256" key="3">
    <source>
        <dbReference type="ARBA" id="ARBA00022481"/>
    </source>
</evidence>
<dbReference type="Proteomes" id="UP000027661">
    <property type="component" value="Unassembled WGS sequence"/>
</dbReference>
<dbReference type="Gene3D" id="3.30.70.1660">
    <property type="match status" value="1"/>
</dbReference>
<dbReference type="NCBIfam" id="NF001859">
    <property type="entry name" value="PRK00591.1"/>
    <property type="match status" value="1"/>
</dbReference>
<keyword evidence="3 6" id="KW-0488">Methylation</keyword>
<dbReference type="Gene3D" id="6.10.140.1950">
    <property type="match status" value="1"/>
</dbReference>
<comment type="function">
    <text evidence="1 6">Peptide chain release factor 1 directs the termination of translation in response to the peptide chain termination codons UAG and UAA.</text>
</comment>
<dbReference type="GO" id="GO:0016149">
    <property type="term" value="F:translation release factor activity, codon specific"/>
    <property type="evidence" value="ECO:0007669"/>
    <property type="project" value="UniProtKB-UniRule"/>
</dbReference>
<dbReference type="PROSITE" id="PS00745">
    <property type="entry name" value="RF_PROK_I"/>
    <property type="match status" value="1"/>
</dbReference>
<keyword evidence="4 6" id="KW-0963">Cytoplasm</keyword>
<comment type="caution">
    <text evidence="9">The sequence shown here is derived from an EMBL/GenBank/DDBJ whole genome shotgun (WGS) entry which is preliminary data.</text>
</comment>
<sequence length="371" mass="42030">MAENNNTLLEKLDGLVARFEEVSTLITDPNVIADQKRYVKLTKEYKDLNDIMKARREYIQCLNGLEEAKQIMTNESDPEMKEMAREEANLCEVRIPELEEEIKLLLVPADPQDDRNAILEIRGGTGGDEAAIFAGDLFRMYSKYCETKGWRLEVSSANEGAAGGFKEIICSVTGDKVYGTLKYESGVHRVQRVPATETQGRVHTSAASVAVLPEAEPFDVEINEGEIKWDTFRSGGAGGQNVNKVESGVRLRYNWKNPNTGIVEEILIECTETRDQPKNKERALSRLRTFIYDKEHQKYIDDIASKRKTMVSTGDRSAKIRTYNYPQGRITDHRINYTIYNLAAFMDGDIQDCIDHLTVAENAERLKESEL</sequence>
<dbReference type="NCBIfam" id="TIGR00019">
    <property type="entry name" value="prfA"/>
    <property type="match status" value="1"/>
</dbReference>
<dbReference type="FunFam" id="3.30.70.1660:FF:000010">
    <property type="entry name" value="Peptide chain release factor 1"/>
    <property type="match status" value="1"/>
</dbReference>
<name>A0A069SSF7_PHOVU</name>
<dbReference type="PATRIC" id="fig|1339352.3.peg.1685"/>
<evidence type="ECO:0000256" key="4">
    <source>
        <dbReference type="ARBA" id="ARBA00022490"/>
    </source>
</evidence>
<dbReference type="SUPFAM" id="SSF75620">
    <property type="entry name" value="Release factor"/>
    <property type="match status" value="1"/>
</dbReference>
<dbReference type="InterPro" id="IPR005139">
    <property type="entry name" value="PCRF"/>
</dbReference>
<dbReference type="RefSeq" id="WP_005843023.1">
    <property type="nucleotide sequence ID" value="NZ_JNHM01000020.1"/>
</dbReference>
<evidence type="ECO:0000256" key="5">
    <source>
        <dbReference type="ARBA" id="ARBA00022917"/>
    </source>
</evidence>
<dbReference type="InterPro" id="IPR045853">
    <property type="entry name" value="Pep_chain_release_fac_I_sf"/>
</dbReference>
<evidence type="ECO:0000259" key="8">
    <source>
        <dbReference type="PROSITE" id="PS00745"/>
    </source>
</evidence>
<dbReference type="PANTHER" id="PTHR43804">
    <property type="entry name" value="LD18447P"/>
    <property type="match status" value="1"/>
</dbReference>